<dbReference type="InParanoid" id="A0A1E7ETV1"/>
<evidence type="ECO:0008006" key="3">
    <source>
        <dbReference type="Google" id="ProtNLM"/>
    </source>
</evidence>
<dbReference type="SUPFAM" id="SSF56112">
    <property type="entry name" value="Protein kinase-like (PK-like)"/>
    <property type="match status" value="1"/>
</dbReference>
<protein>
    <recommendedName>
        <fullName evidence="3">Protein kinase domain-containing protein</fullName>
    </recommendedName>
</protein>
<evidence type="ECO:0000313" key="1">
    <source>
        <dbReference type="EMBL" id="OEU09460.1"/>
    </source>
</evidence>
<gene>
    <name evidence="1" type="ORF">FRACYDRAFT_271347</name>
</gene>
<name>A0A1E7ETV1_9STRA</name>
<keyword evidence="2" id="KW-1185">Reference proteome</keyword>
<sequence>MIMGDEARQGHGHDCFGLGLCMLHLFTGHAPYEELLDGVTCPVNLKRELRRIWENEEETQYTVVRSIVLADVYKDEFGDIIEGEPDETLYDTLYKYLVLFGIPNDSSLLLNSKVMMAVKNNLSSESRQKKSGRGRNRKLPCDTMQFISDQNKFSLSHGNNLYVAHGRTSLQAIDGGMDLLLSLVKFNPQSRASALDVLNSSFMESLRESPYGDNSYKDEDEVLSFTAFST</sequence>
<proteinExistence type="predicted"/>
<dbReference type="OrthoDB" id="194690at2759"/>
<accession>A0A1E7ETV1</accession>
<dbReference type="AlphaFoldDB" id="A0A1E7ETV1"/>
<dbReference type="Proteomes" id="UP000095751">
    <property type="component" value="Unassembled WGS sequence"/>
</dbReference>
<dbReference type="EMBL" id="KV784375">
    <property type="protein sequence ID" value="OEU09460.1"/>
    <property type="molecule type" value="Genomic_DNA"/>
</dbReference>
<organism evidence="1 2">
    <name type="scientific">Fragilariopsis cylindrus CCMP1102</name>
    <dbReference type="NCBI Taxonomy" id="635003"/>
    <lineage>
        <taxon>Eukaryota</taxon>
        <taxon>Sar</taxon>
        <taxon>Stramenopiles</taxon>
        <taxon>Ochrophyta</taxon>
        <taxon>Bacillariophyta</taxon>
        <taxon>Bacillariophyceae</taxon>
        <taxon>Bacillariophycidae</taxon>
        <taxon>Bacillariales</taxon>
        <taxon>Bacillariaceae</taxon>
        <taxon>Fragilariopsis</taxon>
    </lineage>
</organism>
<reference evidence="1 2" key="1">
    <citation type="submission" date="2016-09" db="EMBL/GenBank/DDBJ databases">
        <title>Extensive genetic diversity and differential bi-allelic expression allows diatom success in the polar Southern Ocean.</title>
        <authorList>
            <consortium name="DOE Joint Genome Institute"/>
            <person name="Mock T."/>
            <person name="Otillar R.P."/>
            <person name="Strauss J."/>
            <person name="Dupont C."/>
            <person name="Frickenhaus S."/>
            <person name="Maumus F."/>
            <person name="Mcmullan M."/>
            <person name="Sanges R."/>
            <person name="Schmutz J."/>
            <person name="Toseland A."/>
            <person name="Valas R."/>
            <person name="Veluchamy A."/>
            <person name="Ward B.J."/>
            <person name="Allen A."/>
            <person name="Barry K."/>
            <person name="Falciatore A."/>
            <person name="Ferrante M."/>
            <person name="Fortunato A.E."/>
            <person name="Gloeckner G."/>
            <person name="Gruber A."/>
            <person name="Hipkin R."/>
            <person name="Janech M."/>
            <person name="Kroth P."/>
            <person name="Leese F."/>
            <person name="Lindquist E."/>
            <person name="Lyon B.R."/>
            <person name="Martin J."/>
            <person name="Mayer C."/>
            <person name="Parker M."/>
            <person name="Quesneville H."/>
            <person name="Raymond J."/>
            <person name="Uhlig C."/>
            <person name="Valentin K.U."/>
            <person name="Worden A.Z."/>
            <person name="Armbrust E.V."/>
            <person name="Bowler C."/>
            <person name="Green B."/>
            <person name="Moulton V."/>
            <person name="Van Oosterhout C."/>
            <person name="Grigoriev I."/>
        </authorList>
    </citation>
    <scope>NUCLEOTIDE SEQUENCE [LARGE SCALE GENOMIC DNA]</scope>
    <source>
        <strain evidence="1 2">CCMP1102</strain>
    </source>
</reference>
<dbReference type="KEGG" id="fcy:FRACYDRAFT_271347"/>
<dbReference type="Gene3D" id="1.10.510.10">
    <property type="entry name" value="Transferase(Phosphotransferase) domain 1"/>
    <property type="match status" value="1"/>
</dbReference>
<evidence type="ECO:0000313" key="2">
    <source>
        <dbReference type="Proteomes" id="UP000095751"/>
    </source>
</evidence>
<dbReference type="InterPro" id="IPR011009">
    <property type="entry name" value="Kinase-like_dom_sf"/>
</dbReference>